<gene>
    <name evidence="1" type="ORF">EJ913_11990</name>
</gene>
<organism evidence="1 2">
    <name type="scientific">Azospirillum doebereinerae</name>
    <dbReference type="NCBI Taxonomy" id="92933"/>
    <lineage>
        <taxon>Bacteria</taxon>
        <taxon>Pseudomonadati</taxon>
        <taxon>Pseudomonadota</taxon>
        <taxon>Alphaproteobacteria</taxon>
        <taxon>Rhodospirillales</taxon>
        <taxon>Azospirillaceae</taxon>
        <taxon>Azospirillum</taxon>
    </lineage>
</organism>
<protein>
    <submittedName>
        <fullName evidence="1">Uncharacterized protein</fullName>
    </submittedName>
</protein>
<dbReference type="AlphaFoldDB" id="A0A3S0V1E5"/>
<proteinExistence type="predicted"/>
<sequence length="316" mass="36381">MIYLLLSTLLTGGFCEMSALPAARFERYTSPYPYSFTWQVFKNDLTNINNSIWTFLPSSSFISSNLVSIKNYNTGSSFSSEDLSRLNVSGTVWSSNVDSLKNWILQNSIMSAATMLEMFIKYGAMTAIHSRPELIDRRMLGIDGISILKDPAKKTKEFDGILKQSIKGMTQGDWSSRMLNMSVCLGSLPEKVEEKQSDLRKFQKIRNKIAHEQGVEDQKIEFVPWRNPEKVEISHQDVKDFLSIVKLVAEELDKNVFQKHIGCYDIIREYHHWIFREKKSPNERSAKEYKAYLGQSFGTIPSSEFFKDMAVYYNQC</sequence>
<accession>A0A3S0V1E5</accession>
<dbReference type="EMBL" id="RZIJ01000008">
    <property type="protein sequence ID" value="RUQ71372.1"/>
    <property type="molecule type" value="Genomic_DNA"/>
</dbReference>
<evidence type="ECO:0000313" key="2">
    <source>
        <dbReference type="Proteomes" id="UP000280346"/>
    </source>
</evidence>
<dbReference type="OrthoDB" id="9788822at2"/>
<comment type="caution">
    <text evidence="1">The sequence shown here is derived from an EMBL/GenBank/DDBJ whole genome shotgun (WGS) entry which is preliminary data.</text>
</comment>
<evidence type="ECO:0000313" key="1">
    <source>
        <dbReference type="EMBL" id="RUQ71372.1"/>
    </source>
</evidence>
<reference evidence="1 2" key="1">
    <citation type="submission" date="2018-12" db="EMBL/GenBank/DDBJ databases">
        <authorList>
            <person name="Yang Y."/>
        </authorList>
    </citation>
    <scope>NUCLEOTIDE SEQUENCE [LARGE SCALE GENOMIC DNA]</scope>
    <source>
        <strain evidence="1 2">GSF71</strain>
    </source>
</reference>
<dbReference type="RefSeq" id="WP_126998077.1">
    <property type="nucleotide sequence ID" value="NZ_JBNPXW010000003.1"/>
</dbReference>
<dbReference type="Proteomes" id="UP000280346">
    <property type="component" value="Unassembled WGS sequence"/>
</dbReference>
<name>A0A3S0V1E5_9PROT</name>
<keyword evidence="2" id="KW-1185">Reference proteome</keyword>